<evidence type="ECO:0000313" key="3">
    <source>
        <dbReference type="EMBL" id="MBA8795862.1"/>
    </source>
</evidence>
<name>A0A7W3IV85_9ACTN</name>
<reference evidence="3 4" key="1">
    <citation type="submission" date="2020-07" db="EMBL/GenBank/DDBJ databases">
        <title>Sequencing the genomes of 1000 actinobacteria strains.</title>
        <authorList>
            <person name="Klenk H.-P."/>
        </authorList>
    </citation>
    <scope>NUCLEOTIDE SEQUENCE [LARGE SCALE GENOMIC DNA]</scope>
    <source>
        <strain evidence="3 4">DSM 100723</strain>
    </source>
</reference>
<feature type="domain" description="Amidase" evidence="2">
    <location>
        <begin position="57"/>
        <end position="432"/>
    </location>
</feature>
<dbReference type="InterPro" id="IPR036928">
    <property type="entry name" value="AS_sf"/>
</dbReference>
<feature type="region of interest" description="Disordered" evidence="1">
    <location>
        <begin position="1"/>
        <end position="43"/>
    </location>
</feature>
<dbReference type="PROSITE" id="PS00571">
    <property type="entry name" value="AMIDASES"/>
    <property type="match status" value="1"/>
</dbReference>
<evidence type="ECO:0000259" key="2">
    <source>
        <dbReference type="Pfam" id="PF01425"/>
    </source>
</evidence>
<dbReference type="SUPFAM" id="SSF75304">
    <property type="entry name" value="Amidase signature (AS) enzymes"/>
    <property type="match status" value="1"/>
</dbReference>
<dbReference type="PANTHER" id="PTHR46310">
    <property type="entry name" value="AMIDASE 1"/>
    <property type="match status" value="1"/>
</dbReference>
<gene>
    <name evidence="3" type="ORF">FHX74_003503</name>
</gene>
<evidence type="ECO:0000256" key="1">
    <source>
        <dbReference type="SAM" id="MobiDB-lite"/>
    </source>
</evidence>
<dbReference type="Pfam" id="PF01425">
    <property type="entry name" value="Amidase"/>
    <property type="match status" value="1"/>
</dbReference>
<dbReference type="Gene3D" id="3.90.1300.10">
    <property type="entry name" value="Amidase signature (AS) domain"/>
    <property type="match status" value="1"/>
</dbReference>
<dbReference type="PANTHER" id="PTHR46310:SF7">
    <property type="entry name" value="AMIDASE 1"/>
    <property type="match status" value="1"/>
</dbReference>
<dbReference type="Proteomes" id="UP000523079">
    <property type="component" value="Unassembled WGS sequence"/>
</dbReference>
<dbReference type="GO" id="GO:0016740">
    <property type="term" value="F:transferase activity"/>
    <property type="evidence" value="ECO:0007669"/>
    <property type="project" value="UniProtKB-KW"/>
</dbReference>
<protein>
    <submittedName>
        <fullName evidence="3">Asp-tRNA(Asn)/Glu-tRNA(Gln) amidotransferase A subunit family amidase</fullName>
    </submittedName>
</protein>
<dbReference type="EMBL" id="JACGWT010000006">
    <property type="protein sequence ID" value="MBA8795862.1"/>
    <property type="molecule type" value="Genomic_DNA"/>
</dbReference>
<dbReference type="RefSeq" id="WP_182561473.1">
    <property type="nucleotide sequence ID" value="NZ_JACGWT010000006.1"/>
</dbReference>
<sequence length="444" mass="45325">MAEWVAPGSGPSRVQSWSARGTGRDHTVGSGPADTASRTTVDPAIWREHGRPLVRAEAIGPLTGAEVAVKDLFAVAGHRRGAGVPGWLAEAAPETTHADALERLLAAGATVRGITHADEFGYGMVGRNAHYGTPPNAAVPGAVPGGSSSGTAAAVGLGLADVGLGTDTAGSVRIPASYQGLWGLRTSHGRVPTVGVLPLAPSFDTVGLLTRTADVLAAATHALLGTATDARRGDAAEDDPEPGTFPLVVDTDALAAVSDPVRALFRAALQRIAADAGLGPVEPVRLGDPGTRAECFRVVQAAEAWRAHGRWVATHPGALGPDVSERFAVAADVDPGTEQRARARAAELRGCLDERLDGRVLLLPTAPSPAPPLTSNAAELNDVRRGILRLTSIAGLGGYPALSVPSLVITTLHASAPVGLCLVGPRGSDLALIALGRRIDQALK</sequence>
<organism evidence="3 4">
    <name type="scientific">Microlunatus kandeliicorticis</name>
    <dbReference type="NCBI Taxonomy" id="1759536"/>
    <lineage>
        <taxon>Bacteria</taxon>
        <taxon>Bacillati</taxon>
        <taxon>Actinomycetota</taxon>
        <taxon>Actinomycetes</taxon>
        <taxon>Propionibacteriales</taxon>
        <taxon>Propionibacteriaceae</taxon>
        <taxon>Microlunatus</taxon>
    </lineage>
</organism>
<keyword evidence="3" id="KW-0808">Transferase</keyword>
<dbReference type="AlphaFoldDB" id="A0A7W3IV85"/>
<accession>A0A7W3IV85</accession>
<proteinExistence type="predicted"/>
<keyword evidence="4" id="KW-1185">Reference proteome</keyword>
<evidence type="ECO:0000313" key="4">
    <source>
        <dbReference type="Proteomes" id="UP000523079"/>
    </source>
</evidence>
<dbReference type="InterPro" id="IPR020556">
    <property type="entry name" value="Amidase_CS"/>
</dbReference>
<comment type="caution">
    <text evidence="3">The sequence shown here is derived from an EMBL/GenBank/DDBJ whole genome shotgun (WGS) entry which is preliminary data.</text>
</comment>
<dbReference type="InterPro" id="IPR023631">
    <property type="entry name" value="Amidase_dom"/>
</dbReference>